<evidence type="ECO:0000313" key="1">
    <source>
        <dbReference type="EMBL" id="KAL3528994.1"/>
    </source>
</evidence>
<comment type="caution">
    <text evidence="1">The sequence shown here is derived from an EMBL/GenBank/DDBJ whole genome shotgun (WGS) entry which is preliminary data.</text>
</comment>
<keyword evidence="2" id="KW-1185">Reference proteome</keyword>
<accession>A0ABD3ACS8</accession>
<dbReference type="EMBL" id="JBJUIK010000004">
    <property type="protein sequence ID" value="KAL3528994.1"/>
    <property type="molecule type" value="Genomic_DNA"/>
</dbReference>
<protein>
    <submittedName>
        <fullName evidence="1">Uncharacterized protein</fullName>
    </submittedName>
</protein>
<dbReference type="AlphaFoldDB" id="A0ABD3ACS8"/>
<proteinExistence type="predicted"/>
<dbReference type="Proteomes" id="UP001630127">
    <property type="component" value="Unassembled WGS sequence"/>
</dbReference>
<evidence type="ECO:0000313" key="2">
    <source>
        <dbReference type="Proteomes" id="UP001630127"/>
    </source>
</evidence>
<gene>
    <name evidence="1" type="ORF">ACH5RR_008316</name>
</gene>
<organism evidence="1 2">
    <name type="scientific">Cinchona calisaya</name>
    <dbReference type="NCBI Taxonomy" id="153742"/>
    <lineage>
        <taxon>Eukaryota</taxon>
        <taxon>Viridiplantae</taxon>
        <taxon>Streptophyta</taxon>
        <taxon>Embryophyta</taxon>
        <taxon>Tracheophyta</taxon>
        <taxon>Spermatophyta</taxon>
        <taxon>Magnoliopsida</taxon>
        <taxon>eudicotyledons</taxon>
        <taxon>Gunneridae</taxon>
        <taxon>Pentapetalae</taxon>
        <taxon>asterids</taxon>
        <taxon>lamiids</taxon>
        <taxon>Gentianales</taxon>
        <taxon>Rubiaceae</taxon>
        <taxon>Cinchonoideae</taxon>
        <taxon>Cinchoneae</taxon>
        <taxon>Cinchona</taxon>
    </lineage>
</organism>
<name>A0ABD3ACS8_9GENT</name>
<reference evidence="1 2" key="1">
    <citation type="submission" date="2024-11" db="EMBL/GenBank/DDBJ databases">
        <title>A near-complete genome assembly of Cinchona calisaya.</title>
        <authorList>
            <person name="Lian D.C."/>
            <person name="Zhao X.W."/>
            <person name="Wei L."/>
        </authorList>
    </citation>
    <scope>NUCLEOTIDE SEQUENCE [LARGE SCALE GENOMIC DNA]</scope>
    <source>
        <tissue evidence="1">Nenye</tissue>
    </source>
</reference>
<sequence>MGPKSWFSSRLRMRIEMGMNGERKPTTSELGRIYSMAMDCKNLQFQEGLIQISDVHAVTPPMTLGKEFTPNPMPTNLAPPTYCSSTGQESCVSNLRFLPVLYSMTEALRDDSFLQLPS</sequence>